<reference evidence="6" key="1">
    <citation type="submission" date="2020-10" db="EMBL/GenBank/DDBJ databases">
        <title>Whole-genome sequence of Luteibacter sp. EIF3.</title>
        <authorList>
            <person name="Friedrich I."/>
            <person name="Hertel R."/>
            <person name="Daniel R."/>
        </authorList>
    </citation>
    <scope>NUCLEOTIDE SEQUENCE</scope>
    <source>
        <strain evidence="6">EIF3</strain>
    </source>
</reference>
<evidence type="ECO:0000256" key="2">
    <source>
        <dbReference type="ARBA" id="ARBA00023125"/>
    </source>
</evidence>
<dbReference type="InterPro" id="IPR001647">
    <property type="entry name" value="HTH_TetR"/>
</dbReference>
<evidence type="ECO:0000256" key="4">
    <source>
        <dbReference type="PROSITE-ProRule" id="PRU00335"/>
    </source>
</evidence>
<evidence type="ECO:0000259" key="5">
    <source>
        <dbReference type="PROSITE" id="PS50977"/>
    </source>
</evidence>
<dbReference type="Pfam" id="PF00440">
    <property type="entry name" value="TetR_N"/>
    <property type="match status" value="1"/>
</dbReference>
<dbReference type="InterPro" id="IPR009057">
    <property type="entry name" value="Homeodomain-like_sf"/>
</dbReference>
<feature type="domain" description="HTH tetR-type" evidence="5">
    <location>
        <begin position="23"/>
        <end position="83"/>
    </location>
</feature>
<dbReference type="Proteomes" id="UP001056681">
    <property type="component" value="Chromosome"/>
</dbReference>
<dbReference type="PANTHER" id="PTHR30055">
    <property type="entry name" value="HTH-TYPE TRANSCRIPTIONAL REGULATOR RUTR"/>
    <property type="match status" value="1"/>
</dbReference>
<feature type="DNA-binding region" description="H-T-H motif" evidence="4">
    <location>
        <begin position="46"/>
        <end position="65"/>
    </location>
</feature>
<dbReference type="PROSITE" id="PS50977">
    <property type="entry name" value="HTH_TETR_2"/>
    <property type="match status" value="1"/>
</dbReference>
<name>A0ABY4SWC4_9GAMM</name>
<accession>A0ABY4SWC4</accession>
<dbReference type="Gene3D" id="1.10.357.10">
    <property type="entry name" value="Tetracycline Repressor, domain 2"/>
    <property type="match status" value="1"/>
</dbReference>
<gene>
    <name evidence="6" type="ORF">IM816_10070</name>
</gene>
<evidence type="ECO:0000256" key="1">
    <source>
        <dbReference type="ARBA" id="ARBA00023015"/>
    </source>
</evidence>
<keyword evidence="2 4" id="KW-0238">DNA-binding</keyword>
<organism evidence="6 7">
    <name type="scientific">Luteibacter flocculans</name>
    <dbReference type="NCBI Taxonomy" id="2780091"/>
    <lineage>
        <taxon>Bacteria</taxon>
        <taxon>Pseudomonadati</taxon>
        <taxon>Pseudomonadota</taxon>
        <taxon>Gammaproteobacteria</taxon>
        <taxon>Lysobacterales</taxon>
        <taxon>Rhodanobacteraceae</taxon>
        <taxon>Luteibacter</taxon>
    </lineage>
</organism>
<proteinExistence type="predicted"/>
<keyword evidence="1" id="KW-0805">Transcription regulation</keyword>
<evidence type="ECO:0000256" key="3">
    <source>
        <dbReference type="ARBA" id="ARBA00023163"/>
    </source>
</evidence>
<dbReference type="InterPro" id="IPR050109">
    <property type="entry name" value="HTH-type_TetR-like_transc_reg"/>
</dbReference>
<dbReference type="EMBL" id="CP063231">
    <property type="protein sequence ID" value="URL57011.1"/>
    <property type="molecule type" value="Genomic_DNA"/>
</dbReference>
<keyword evidence="7" id="KW-1185">Reference proteome</keyword>
<protein>
    <submittedName>
        <fullName evidence="6">TetR family transcriptional regulator</fullName>
    </submittedName>
</protein>
<dbReference type="RefSeq" id="WP_250337973.1">
    <property type="nucleotide sequence ID" value="NZ_CP063231.1"/>
</dbReference>
<keyword evidence="3" id="KW-0804">Transcription</keyword>
<dbReference type="SUPFAM" id="SSF46689">
    <property type="entry name" value="Homeodomain-like"/>
    <property type="match status" value="1"/>
</dbReference>
<dbReference type="PANTHER" id="PTHR30055:SF234">
    <property type="entry name" value="HTH-TYPE TRANSCRIPTIONAL REGULATOR BETI"/>
    <property type="match status" value="1"/>
</dbReference>
<evidence type="ECO:0000313" key="6">
    <source>
        <dbReference type="EMBL" id="URL57011.1"/>
    </source>
</evidence>
<evidence type="ECO:0000313" key="7">
    <source>
        <dbReference type="Proteomes" id="UP001056681"/>
    </source>
</evidence>
<sequence>MSDIKSTDTKSQKSRVPVQERSAARVAKVLEVAERLLVEVGTEKMSIPAVAEVADVPRAAIYPFFPDKYAIFSRLAQLHMQRMGGELASSSAERARTWQEWVEIVIKTSAKYYNANPAACVLLLRGSFTDEDHSAHAAKNETIADQLRRKAESLGELPQLPRKPDAAAIAVELGLACMKYGYALEKRISPAVCREATRAVTAYLMAWDATTSSR</sequence>